<evidence type="ECO:0000256" key="2">
    <source>
        <dbReference type="ARBA" id="ARBA00023125"/>
    </source>
</evidence>
<dbReference type="CDD" id="cd01392">
    <property type="entry name" value="HTH_LacI"/>
    <property type="match status" value="1"/>
</dbReference>
<dbReference type="OrthoDB" id="9785139at2"/>
<dbReference type="RefSeq" id="WP_004013020.1">
    <property type="nucleotide sequence ID" value="NZ_CAMPNB010000023.1"/>
</dbReference>
<dbReference type="SUPFAM" id="SSF53822">
    <property type="entry name" value="Periplasmic binding protein-like I"/>
    <property type="match status" value="1"/>
</dbReference>
<reference evidence="5 8" key="1">
    <citation type="submission" date="2019-08" db="EMBL/GenBank/DDBJ databases">
        <title>Comparison of rpoB and gyrB Sequences from Mobiluncus Species and Development of a Multiplex PCR Method for Clinical Detection of Mobiluncus curtisii and Mobiluncus mulieris.</title>
        <authorList>
            <person name="Yang L."/>
            <person name="Shen Y."/>
            <person name="Xu G."/>
            <person name="Shu L.-B."/>
            <person name="Hu J."/>
            <person name="Zhang R."/>
            <person name="Wang Y."/>
            <person name="Zhou H.-W."/>
            <person name="Zhang X."/>
        </authorList>
    </citation>
    <scope>NUCLEOTIDE SEQUENCE [LARGE SCALE GENOMIC DNA]</scope>
    <source>
        <strain evidence="5 8">M26</strain>
    </source>
</reference>
<evidence type="ECO:0000256" key="1">
    <source>
        <dbReference type="ARBA" id="ARBA00023015"/>
    </source>
</evidence>
<dbReference type="InterPro" id="IPR000843">
    <property type="entry name" value="HTH_LacI"/>
</dbReference>
<dbReference type="EMBL" id="JABCUV010000002">
    <property type="protein sequence ID" value="NMW92755.1"/>
    <property type="molecule type" value="Genomic_DNA"/>
</dbReference>
<dbReference type="InterPro" id="IPR046335">
    <property type="entry name" value="LacI/GalR-like_sensor"/>
</dbReference>
<evidence type="ECO:0000313" key="6">
    <source>
        <dbReference type="EMBL" id="NMW92755.1"/>
    </source>
</evidence>
<dbReference type="Gene3D" id="1.10.260.40">
    <property type="entry name" value="lambda repressor-like DNA-binding domains"/>
    <property type="match status" value="1"/>
</dbReference>
<feature type="domain" description="HTH lacI-type" evidence="4">
    <location>
        <begin position="1"/>
        <end position="53"/>
    </location>
</feature>
<evidence type="ECO:0000256" key="3">
    <source>
        <dbReference type="ARBA" id="ARBA00023163"/>
    </source>
</evidence>
<dbReference type="PANTHER" id="PTHR30146:SF109">
    <property type="entry name" value="HTH-TYPE TRANSCRIPTIONAL REGULATOR GALS"/>
    <property type="match status" value="1"/>
</dbReference>
<dbReference type="EMBL" id="VSZY01000018">
    <property type="protein sequence ID" value="MCU9969545.1"/>
    <property type="molecule type" value="Genomic_DNA"/>
</dbReference>
<dbReference type="InterPro" id="IPR010982">
    <property type="entry name" value="Lambda_DNA-bd_dom_sf"/>
</dbReference>
<keyword evidence="2" id="KW-0238">DNA-binding</keyword>
<dbReference type="Gene3D" id="3.40.50.2300">
    <property type="match status" value="2"/>
</dbReference>
<dbReference type="Pfam" id="PF00356">
    <property type="entry name" value="LacI"/>
    <property type="match status" value="1"/>
</dbReference>
<dbReference type="SUPFAM" id="SSF47413">
    <property type="entry name" value="lambda repressor-like DNA-binding domains"/>
    <property type="match status" value="1"/>
</dbReference>
<dbReference type="GO" id="GO:0000976">
    <property type="term" value="F:transcription cis-regulatory region binding"/>
    <property type="evidence" value="ECO:0007669"/>
    <property type="project" value="TreeGrafter"/>
</dbReference>
<dbReference type="Proteomes" id="UP000582487">
    <property type="component" value="Unassembled WGS sequence"/>
</dbReference>
<dbReference type="Pfam" id="PF13377">
    <property type="entry name" value="Peripla_BP_3"/>
    <property type="match status" value="1"/>
</dbReference>
<evidence type="ECO:0000313" key="8">
    <source>
        <dbReference type="Proteomes" id="UP001209486"/>
    </source>
</evidence>
<evidence type="ECO:0000313" key="5">
    <source>
        <dbReference type="EMBL" id="MCU9969545.1"/>
    </source>
</evidence>
<keyword evidence="1" id="KW-0805">Transcription regulation</keyword>
<proteinExistence type="predicted"/>
<protein>
    <submittedName>
        <fullName evidence="6">LacI family transcriptional regulator</fullName>
    </submittedName>
</protein>
<keyword evidence="3" id="KW-0804">Transcription</keyword>
<accession>A0A2X1RVE5</accession>
<gene>
    <name evidence="5" type="ORF">FYZ43_09155</name>
    <name evidence="6" type="ORF">HHJ74_03400</name>
</gene>
<dbReference type="PANTHER" id="PTHR30146">
    <property type="entry name" value="LACI-RELATED TRANSCRIPTIONAL REPRESSOR"/>
    <property type="match status" value="1"/>
</dbReference>
<reference evidence="6 7" key="2">
    <citation type="submission" date="2020-04" db="EMBL/GenBank/DDBJ databases">
        <title>Antimicrobial susceptibility and clonality of vaginal-derived multi-drug resistant Mobiluncus isolates in China.</title>
        <authorList>
            <person name="Zhang X."/>
        </authorList>
    </citation>
    <scope>NUCLEOTIDE SEQUENCE [LARGE SCALE GENOMIC DNA]</scope>
    <source>
        <strain evidence="6 7">7</strain>
    </source>
</reference>
<comment type="caution">
    <text evidence="6">The sequence shown here is derived from an EMBL/GenBank/DDBJ whole genome shotgun (WGS) entry which is preliminary data.</text>
</comment>
<dbReference type="PROSITE" id="PS50932">
    <property type="entry name" value="HTH_LACI_2"/>
    <property type="match status" value="1"/>
</dbReference>
<dbReference type="InterPro" id="IPR028082">
    <property type="entry name" value="Peripla_BP_I"/>
</dbReference>
<organism evidence="6 7">
    <name type="scientific">Mobiluncus mulieris</name>
    <dbReference type="NCBI Taxonomy" id="2052"/>
    <lineage>
        <taxon>Bacteria</taxon>
        <taxon>Bacillati</taxon>
        <taxon>Actinomycetota</taxon>
        <taxon>Actinomycetes</taxon>
        <taxon>Actinomycetales</taxon>
        <taxon>Actinomycetaceae</taxon>
        <taxon>Mobiluncus</taxon>
    </lineage>
</organism>
<sequence>MRDVANLAGVSSQTVSRVLSGKTNVSDSTKHRVLQAVEALGYRPNRLAASLASGESSLVGVLRVGHLSYGRAQSYIHFERIQNSNGLYVVSASVDYDDRDDWKRGLDYLQSIRLRALVIMSQNVTIAQYLNPLLRQPTVLAMNEADASCKLARVELEQLQSMEKLLAHLYSLGCRRIVHISPEHNEIDANLRCQAYLDFCEVHDLEPFVLKVPDWSSESGTYAAQQLSTYTFDAISAANDWIALGVSTKLFNCYGMLAGRDYALTGYDDTDFAPYVSPALTTVRQDYTQLAISISAQIDSLLSDKKPGCTILENTLVIRESTLNYQAAR</sequence>
<dbReference type="SMART" id="SM00354">
    <property type="entry name" value="HTH_LACI"/>
    <property type="match status" value="1"/>
</dbReference>
<dbReference type="PROSITE" id="PS00356">
    <property type="entry name" value="HTH_LACI_1"/>
    <property type="match status" value="1"/>
</dbReference>
<evidence type="ECO:0000259" key="4">
    <source>
        <dbReference type="PROSITE" id="PS50932"/>
    </source>
</evidence>
<name>A0A2X1RVE5_9ACTO</name>
<dbReference type="Proteomes" id="UP001209486">
    <property type="component" value="Unassembled WGS sequence"/>
</dbReference>
<dbReference type="GO" id="GO:0003700">
    <property type="term" value="F:DNA-binding transcription factor activity"/>
    <property type="evidence" value="ECO:0007669"/>
    <property type="project" value="TreeGrafter"/>
</dbReference>
<dbReference type="AlphaFoldDB" id="A0A2X1RVE5"/>
<evidence type="ECO:0000313" key="7">
    <source>
        <dbReference type="Proteomes" id="UP000582487"/>
    </source>
</evidence>